<name>A0A7J6T392_PEROL</name>
<evidence type="ECO:0000313" key="2">
    <source>
        <dbReference type="Proteomes" id="UP000574390"/>
    </source>
</evidence>
<gene>
    <name evidence="1" type="ORF">FOZ62_029450</name>
</gene>
<accession>A0A7J6T392</accession>
<evidence type="ECO:0000313" key="1">
    <source>
        <dbReference type="EMBL" id="KAF4739668.1"/>
    </source>
</evidence>
<reference evidence="1 2" key="1">
    <citation type="submission" date="2020-04" db="EMBL/GenBank/DDBJ databases">
        <title>Perkinsus olseni comparative genomics.</title>
        <authorList>
            <person name="Bogema D.R."/>
        </authorList>
    </citation>
    <scope>NUCLEOTIDE SEQUENCE [LARGE SCALE GENOMIC DNA]</scope>
    <source>
        <strain evidence="1">ATCC PRA-205</strain>
    </source>
</reference>
<comment type="caution">
    <text evidence="1">The sequence shown here is derived from an EMBL/GenBank/DDBJ whole genome shotgun (WGS) entry which is preliminary data.</text>
</comment>
<organism evidence="1 2">
    <name type="scientific">Perkinsus olseni</name>
    <name type="common">Perkinsus atlanticus</name>
    <dbReference type="NCBI Taxonomy" id="32597"/>
    <lineage>
        <taxon>Eukaryota</taxon>
        <taxon>Sar</taxon>
        <taxon>Alveolata</taxon>
        <taxon>Perkinsozoa</taxon>
        <taxon>Perkinsea</taxon>
        <taxon>Perkinsida</taxon>
        <taxon>Perkinsidae</taxon>
        <taxon>Perkinsus</taxon>
    </lineage>
</organism>
<proteinExistence type="predicted"/>
<protein>
    <submittedName>
        <fullName evidence="1">Uncharacterized protein</fullName>
    </submittedName>
</protein>
<dbReference type="Proteomes" id="UP000574390">
    <property type="component" value="Unassembled WGS sequence"/>
</dbReference>
<dbReference type="EMBL" id="JABANM010010243">
    <property type="protein sequence ID" value="KAF4739668.1"/>
    <property type="molecule type" value="Genomic_DNA"/>
</dbReference>
<dbReference type="AlphaFoldDB" id="A0A7J6T392"/>
<feature type="non-terminal residue" evidence="1">
    <location>
        <position position="110"/>
    </location>
</feature>
<sequence>GQSLTPYIVGLTKKALNYETVTDYVGTVMLESHVVYPKGQREMRVAIWCNLGSDPKDINCLLTAVFTGKLDEGDEVGEKTSHSMRRPGVRLLADANVRLEAIADYGRCKV</sequence>